<accession>A0A948TJK3</accession>
<proteinExistence type="predicted"/>
<dbReference type="AlphaFoldDB" id="A0A948TJK3"/>
<reference evidence="1" key="2">
    <citation type="submission" date="2021-04" db="EMBL/GenBank/DDBJ databases">
        <authorList>
            <person name="Gilroy R."/>
        </authorList>
    </citation>
    <scope>NUCLEOTIDE SEQUENCE</scope>
    <source>
        <strain evidence="1">F6-6636</strain>
    </source>
</reference>
<comment type="caution">
    <text evidence="1">The sequence shown here is derived from an EMBL/GenBank/DDBJ whole genome shotgun (WGS) entry which is preliminary data.</text>
</comment>
<evidence type="ECO:0000313" key="2">
    <source>
        <dbReference type="Proteomes" id="UP000777303"/>
    </source>
</evidence>
<dbReference type="Proteomes" id="UP000777303">
    <property type="component" value="Unassembled WGS sequence"/>
</dbReference>
<reference evidence="1" key="1">
    <citation type="journal article" date="2021" name="PeerJ">
        <title>Extensive microbial diversity within the chicken gut microbiome revealed by metagenomics and culture.</title>
        <authorList>
            <person name="Gilroy R."/>
            <person name="Ravi A."/>
            <person name="Getino M."/>
            <person name="Pursley I."/>
            <person name="Horton D.L."/>
            <person name="Alikhan N.F."/>
            <person name="Baker D."/>
            <person name="Gharbi K."/>
            <person name="Hall N."/>
            <person name="Watson M."/>
            <person name="Adriaenssens E.M."/>
            <person name="Foster-Nyarko E."/>
            <person name="Jarju S."/>
            <person name="Secka A."/>
            <person name="Antonio M."/>
            <person name="Oren A."/>
            <person name="Chaudhuri R.R."/>
            <person name="La Ragione R."/>
            <person name="Hildebrand F."/>
            <person name="Pallen M.J."/>
        </authorList>
    </citation>
    <scope>NUCLEOTIDE SEQUENCE</scope>
    <source>
        <strain evidence="1">F6-6636</strain>
    </source>
</reference>
<sequence length="47" mass="5749">MVKVNFFIDENDDEHTDFYIKQMTPQLQTIANQLQNKYINIYSLLFY</sequence>
<evidence type="ECO:0000313" key="1">
    <source>
        <dbReference type="EMBL" id="MBU3851467.1"/>
    </source>
</evidence>
<gene>
    <name evidence="1" type="ORF">H9901_02050</name>
</gene>
<protein>
    <submittedName>
        <fullName evidence="1">Uncharacterized protein</fullName>
    </submittedName>
</protein>
<name>A0A948TJK3_9LACO</name>
<dbReference type="EMBL" id="JAHLFS010000030">
    <property type="protein sequence ID" value="MBU3851467.1"/>
    <property type="molecule type" value="Genomic_DNA"/>
</dbReference>
<organism evidence="1 2">
    <name type="scientific">Candidatus Paralactobacillus gallistercoris</name>
    <dbReference type="NCBI Taxonomy" id="2838724"/>
    <lineage>
        <taxon>Bacteria</taxon>
        <taxon>Bacillati</taxon>
        <taxon>Bacillota</taxon>
        <taxon>Bacilli</taxon>
        <taxon>Lactobacillales</taxon>
        <taxon>Lactobacillaceae</taxon>
        <taxon>Lactobacillus</taxon>
    </lineage>
</organism>